<dbReference type="InterPro" id="IPR023296">
    <property type="entry name" value="Glyco_hydro_beta-prop_sf"/>
</dbReference>
<evidence type="ECO:0000313" key="4">
    <source>
        <dbReference type="Proteomes" id="UP000245590"/>
    </source>
</evidence>
<feature type="region of interest" description="Disordered" evidence="1">
    <location>
        <begin position="87"/>
        <end position="114"/>
    </location>
</feature>
<dbReference type="SUPFAM" id="SSF50939">
    <property type="entry name" value="Sialidases"/>
    <property type="match status" value="1"/>
</dbReference>
<dbReference type="InterPro" id="IPR025442">
    <property type="entry name" value="DUF4185"/>
</dbReference>
<dbReference type="InterPro" id="IPR036278">
    <property type="entry name" value="Sialidase_sf"/>
</dbReference>
<comment type="caution">
    <text evidence="3">The sequence shown here is derived from an EMBL/GenBank/DDBJ whole genome shotgun (WGS) entry which is preliminary data.</text>
</comment>
<dbReference type="OrthoDB" id="4789771at2"/>
<dbReference type="Gene3D" id="2.115.10.20">
    <property type="entry name" value="Glycosyl hydrolase domain, family 43"/>
    <property type="match status" value="1"/>
</dbReference>
<protein>
    <recommendedName>
        <fullName evidence="2">DUF4185 domain-containing protein</fullName>
    </recommendedName>
</protein>
<feature type="region of interest" description="Disordered" evidence="1">
    <location>
        <begin position="1"/>
        <end position="61"/>
    </location>
</feature>
<evidence type="ECO:0000313" key="3">
    <source>
        <dbReference type="EMBL" id="PWH07463.1"/>
    </source>
</evidence>
<dbReference type="Pfam" id="PF13810">
    <property type="entry name" value="DUF4185"/>
    <property type="match status" value="1"/>
</dbReference>
<feature type="compositionally biased region" description="Basic residues" evidence="1">
    <location>
        <begin position="98"/>
        <end position="107"/>
    </location>
</feature>
<evidence type="ECO:0000259" key="2">
    <source>
        <dbReference type="Pfam" id="PF13810"/>
    </source>
</evidence>
<name>A0A2U2RNK9_9MICO</name>
<sequence>MSKRLPGTWHPGRVRGAGRRGPTIPEGVPVETSDNDRDRTSTDRSSDDTGREPRDAAVPRSSVLRGGALALGAGTLGAAALVQARGAQRADAAPRPRPNPHYRRPRVSRIATLSGPGVTSDYGFEATDLGVPCRTPDGRILAVFGDTFEGAKVGSGRWTSPVALYAKDRRRPSASGLRWSGAVGGERAEQLIDYDHEGPISTYLPGDVITVDGTMYLWVMANAGFGNVARTEIWTSKDSGETWEQTTEMFPGDHLAGFCQQATWSLDEDGGTVHLLTSGFQRDKGAILQRVPASKILDPDAYETYGPVEADGTSWEWGKAPKPIIDGSIGEMCLRRVEDRTVLTYFNSGLYRIDLKAATSPEELRDAAFSETLLWGCDWGHEDDERVAQLYGGYIVPGSTLDDLHLTVSQWHTGPDWPYHVEEFRVQGLEKGIRAES</sequence>
<dbReference type="EMBL" id="QFKX01000001">
    <property type="protein sequence ID" value="PWH07463.1"/>
    <property type="molecule type" value="Genomic_DNA"/>
</dbReference>
<feature type="compositionally biased region" description="Basic and acidic residues" evidence="1">
    <location>
        <begin position="34"/>
        <end position="57"/>
    </location>
</feature>
<organism evidence="3 4">
    <name type="scientific">Brachybacterium endophyticum</name>
    <dbReference type="NCBI Taxonomy" id="2182385"/>
    <lineage>
        <taxon>Bacteria</taxon>
        <taxon>Bacillati</taxon>
        <taxon>Actinomycetota</taxon>
        <taxon>Actinomycetes</taxon>
        <taxon>Micrococcales</taxon>
        <taxon>Dermabacteraceae</taxon>
        <taxon>Brachybacterium</taxon>
    </lineage>
</organism>
<dbReference type="AlphaFoldDB" id="A0A2U2RNK9"/>
<accession>A0A2U2RNK9</accession>
<reference evidence="3 4" key="1">
    <citation type="submission" date="2018-05" db="EMBL/GenBank/DDBJ databases">
        <title>Brachybacterium sp. M1HQ-2T, whole genome shotgun sequence.</title>
        <authorList>
            <person name="Tuo L."/>
        </authorList>
    </citation>
    <scope>NUCLEOTIDE SEQUENCE [LARGE SCALE GENOMIC DNA]</scope>
    <source>
        <strain evidence="3 4">M1HQ-2</strain>
    </source>
</reference>
<dbReference type="Proteomes" id="UP000245590">
    <property type="component" value="Unassembled WGS sequence"/>
</dbReference>
<gene>
    <name evidence="3" type="ORF">DEO23_02195</name>
</gene>
<evidence type="ECO:0000256" key="1">
    <source>
        <dbReference type="SAM" id="MobiDB-lite"/>
    </source>
</evidence>
<keyword evidence="4" id="KW-1185">Reference proteome</keyword>
<proteinExistence type="predicted"/>
<feature type="domain" description="DUF4185" evidence="2">
    <location>
        <begin position="118"/>
        <end position="421"/>
    </location>
</feature>